<dbReference type="AlphaFoldDB" id="A0A2P4T3V0"/>
<protein>
    <submittedName>
        <fullName evidence="1">Uncharacterized protein</fullName>
    </submittedName>
</protein>
<feature type="non-terminal residue" evidence="1">
    <location>
        <position position="1"/>
    </location>
</feature>
<accession>A0A2P4T3V0</accession>
<evidence type="ECO:0000313" key="2">
    <source>
        <dbReference type="Proteomes" id="UP000237246"/>
    </source>
</evidence>
<name>A0A2P4T3V0_BAMTH</name>
<gene>
    <name evidence="1" type="ORF">CIB84_005199</name>
</gene>
<dbReference type="Proteomes" id="UP000237246">
    <property type="component" value="Unassembled WGS sequence"/>
</dbReference>
<evidence type="ECO:0000313" key="1">
    <source>
        <dbReference type="EMBL" id="POI31050.1"/>
    </source>
</evidence>
<comment type="caution">
    <text evidence="1">The sequence shown here is derived from an EMBL/GenBank/DDBJ whole genome shotgun (WGS) entry which is preliminary data.</text>
</comment>
<sequence length="72" mass="7714">SWLRQSPLGLAAVSASSAPLGLLLQLGTTHRLSVGGLWALLCTDSRRWSVVRVCEKLSAHEPGHKKGTAPKR</sequence>
<reference evidence="1 2" key="1">
    <citation type="submission" date="2018-01" db="EMBL/GenBank/DDBJ databases">
        <title>Comparison of the Chinese Bamboo Partridge and Red Junglefowl genome sequences highlights the importance of demography in genome evolution.</title>
        <authorList>
            <person name="Tiley G.P."/>
            <person name="Kimball R.T."/>
            <person name="Braun E.L."/>
            <person name="Burleigh J.G."/>
        </authorList>
    </citation>
    <scope>NUCLEOTIDE SEQUENCE [LARGE SCALE GENOMIC DNA]</scope>
    <source>
        <strain evidence="1">RTK389</strain>
        <tissue evidence="1">Blood</tissue>
    </source>
</reference>
<organism evidence="1 2">
    <name type="scientific">Bambusicola thoracicus</name>
    <name type="common">Chinese bamboo-partridge</name>
    <name type="synonym">Perdix thoracica</name>
    <dbReference type="NCBI Taxonomy" id="9083"/>
    <lineage>
        <taxon>Eukaryota</taxon>
        <taxon>Metazoa</taxon>
        <taxon>Chordata</taxon>
        <taxon>Craniata</taxon>
        <taxon>Vertebrata</taxon>
        <taxon>Euteleostomi</taxon>
        <taxon>Archelosauria</taxon>
        <taxon>Archosauria</taxon>
        <taxon>Dinosauria</taxon>
        <taxon>Saurischia</taxon>
        <taxon>Theropoda</taxon>
        <taxon>Coelurosauria</taxon>
        <taxon>Aves</taxon>
        <taxon>Neognathae</taxon>
        <taxon>Galloanserae</taxon>
        <taxon>Galliformes</taxon>
        <taxon>Phasianidae</taxon>
        <taxon>Perdicinae</taxon>
        <taxon>Bambusicola</taxon>
    </lineage>
</organism>
<dbReference type="EMBL" id="PPHD01009774">
    <property type="protein sequence ID" value="POI31050.1"/>
    <property type="molecule type" value="Genomic_DNA"/>
</dbReference>
<keyword evidence="2" id="KW-1185">Reference proteome</keyword>
<proteinExistence type="predicted"/>